<dbReference type="Pfam" id="PF07929">
    <property type="entry name" value="PRiA4_ORF3"/>
    <property type="match status" value="1"/>
</dbReference>
<dbReference type="STRING" id="990316.MCON_0349"/>
<dbReference type="PANTHER" id="PTHR41878">
    <property type="entry name" value="LEXA REPRESSOR-RELATED"/>
    <property type="match status" value="1"/>
</dbReference>
<dbReference type="KEGG" id="mcj:MCON_0349"/>
<dbReference type="InterPro" id="IPR012912">
    <property type="entry name" value="Plasmid_pRiA4b_Orf3-like"/>
</dbReference>
<evidence type="ECO:0000313" key="2">
    <source>
        <dbReference type="EMBL" id="AEB67213.1"/>
    </source>
</evidence>
<protein>
    <submittedName>
        <fullName evidence="2">Plasmid pRiA4b ORF-3-like protein</fullName>
    </submittedName>
</protein>
<dbReference type="Proteomes" id="UP000007807">
    <property type="component" value="Chromosome"/>
</dbReference>
<dbReference type="AlphaFoldDB" id="F4BVV3"/>
<dbReference type="SUPFAM" id="SSF159941">
    <property type="entry name" value="MM3350-like"/>
    <property type="match status" value="1"/>
</dbReference>
<accession>F4BVV3</accession>
<dbReference type="InterPro" id="IPR024047">
    <property type="entry name" value="MM3350-like_sf"/>
</dbReference>
<dbReference type="HOGENOM" id="CLU_085055_0_1_2"/>
<dbReference type="InParanoid" id="F4BVV3"/>
<organism evidence="2 3">
    <name type="scientific">Methanothrix soehngenii (strain ATCC 5969 / DSM 3671 / JCM 10134 / NBRC 103675 / OCM 69 / GP-6)</name>
    <name type="common">Methanosaeta concilii</name>
    <dbReference type="NCBI Taxonomy" id="990316"/>
    <lineage>
        <taxon>Archaea</taxon>
        <taxon>Methanobacteriati</taxon>
        <taxon>Methanobacteriota</taxon>
        <taxon>Stenosarchaea group</taxon>
        <taxon>Methanomicrobia</taxon>
        <taxon>Methanotrichales</taxon>
        <taxon>Methanotrichaceae</taxon>
        <taxon>Methanothrix</taxon>
    </lineage>
</organism>
<evidence type="ECO:0000259" key="1">
    <source>
        <dbReference type="Pfam" id="PF07929"/>
    </source>
</evidence>
<evidence type="ECO:0000313" key="3">
    <source>
        <dbReference type="Proteomes" id="UP000007807"/>
    </source>
</evidence>
<reference evidence="2 3" key="1">
    <citation type="journal article" date="2011" name="J. Bacteriol.">
        <title>Complete genome sequence of Methanosaeta concilii, a specialist in aceticlastic methanogenesis.</title>
        <authorList>
            <person name="Barber R.D."/>
            <person name="Zhang L."/>
            <person name="Harnack M."/>
            <person name="Olson M.V."/>
            <person name="Kaul R."/>
            <person name="Ingram-Smith C."/>
            <person name="Smith K.S."/>
        </authorList>
    </citation>
    <scope>NUCLEOTIDE SEQUENCE [LARGE SCALE GENOMIC DNA]</scope>
    <source>
        <strain evidence="3">ATCC 5969 / DSM 3671 / JCM 10134 / NBRC 103675 / OCM 69 / GP-6</strain>
    </source>
</reference>
<dbReference type="Gene3D" id="3.10.290.30">
    <property type="entry name" value="MM3350-like"/>
    <property type="match status" value="1"/>
</dbReference>
<name>F4BVV3_METSG</name>
<gene>
    <name evidence="2" type="ordered locus">MCON_0349</name>
</gene>
<feature type="domain" description="Plasmid pRiA4b Orf3-like" evidence="1">
    <location>
        <begin position="17"/>
        <end position="187"/>
    </location>
</feature>
<sequence>MVKKTKGSSGLSEPMAIYQLKVTLDRIRPPIWRRIQVRGDISLFKLHKILQEVMGWYDCHLHQFLIDGESYSIISREADMLGDDFKDEKKFRLDRIIPGEKFKFVYEYDFGDSWSHTILVEKIFKPEEELEHPVCLKGKRSAPPEDCGGESGYYHLLKTLRDRSHPEHKDMLMWVGGKFDPEYFDADMVNERLKKIR</sequence>
<dbReference type="EMBL" id="CP002565">
    <property type="protein sequence ID" value="AEB67213.1"/>
    <property type="molecule type" value="Genomic_DNA"/>
</dbReference>
<proteinExistence type="predicted"/>
<dbReference type="PANTHER" id="PTHR41878:SF1">
    <property type="entry name" value="TNPR PROTEIN"/>
    <property type="match status" value="1"/>
</dbReference>
<keyword evidence="3" id="KW-1185">Reference proteome</keyword>